<proteinExistence type="predicted"/>
<evidence type="ECO:0000313" key="2">
    <source>
        <dbReference type="EMBL" id="AWL03057.1"/>
    </source>
</evidence>
<evidence type="ECO:0000256" key="1">
    <source>
        <dbReference type="SAM" id="MobiDB-lite"/>
    </source>
</evidence>
<dbReference type="RefSeq" id="WP_109343474.1">
    <property type="nucleotide sequence ID" value="NZ_CP029343.1"/>
</dbReference>
<keyword evidence="3" id="KW-1185">Reference proteome</keyword>
<dbReference type="OrthoDB" id="9669499at2"/>
<reference evidence="2 3" key="1">
    <citation type="submission" date="2018-05" db="EMBL/GenBank/DDBJ databases">
        <title>Complete genome sequence of Massilia oculi sp. nov. CCUG 43427T (=DSM 26321T), the type strain of M. oculi, and comparison with genome sequences of other Massilia strains.</title>
        <authorList>
            <person name="Zhu B."/>
        </authorList>
    </citation>
    <scope>NUCLEOTIDE SEQUENCE [LARGE SCALE GENOMIC DNA]</scope>
    <source>
        <strain evidence="2 3">CCUG 43427</strain>
    </source>
</reference>
<dbReference type="Proteomes" id="UP000245820">
    <property type="component" value="Chromosome"/>
</dbReference>
<protein>
    <submittedName>
        <fullName evidence="2">Uncharacterized protein</fullName>
    </submittedName>
</protein>
<gene>
    <name evidence="2" type="ORF">DIR46_00325</name>
</gene>
<name>A0A2S2DCJ0_9BURK</name>
<sequence>MLTALLFAAALTTTVIVSSDDSYHVPQIERSILEGKCQDRELKLTEQRGKMTLAVDGETRDISGSTFAKSYLSGSYLGRFTIACRRDNQGFSLNFFGVEVPKDGVPSPRRGRSATTRHCPSHRTQLLPGKRSTSTSSM</sequence>
<accession>A0A2S2DCJ0</accession>
<organism evidence="2 3">
    <name type="scientific">Massilia oculi</name>
    <dbReference type="NCBI Taxonomy" id="945844"/>
    <lineage>
        <taxon>Bacteria</taxon>
        <taxon>Pseudomonadati</taxon>
        <taxon>Pseudomonadota</taxon>
        <taxon>Betaproteobacteria</taxon>
        <taxon>Burkholderiales</taxon>
        <taxon>Oxalobacteraceae</taxon>
        <taxon>Telluria group</taxon>
        <taxon>Massilia</taxon>
    </lineage>
</organism>
<feature type="region of interest" description="Disordered" evidence="1">
    <location>
        <begin position="102"/>
        <end position="138"/>
    </location>
</feature>
<dbReference type="AlphaFoldDB" id="A0A2S2DCJ0"/>
<evidence type="ECO:0000313" key="3">
    <source>
        <dbReference type="Proteomes" id="UP000245820"/>
    </source>
</evidence>
<feature type="compositionally biased region" description="Polar residues" evidence="1">
    <location>
        <begin position="113"/>
        <end position="124"/>
    </location>
</feature>
<dbReference type="EMBL" id="CP029343">
    <property type="protein sequence ID" value="AWL03057.1"/>
    <property type="molecule type" value="Genomic_DNA"/>
</dbReference>
<dbReference type="KEGG" id="mtim:DIR46_00325"/>